<name>A0A2R6X3G3_MARPO</name>
<feature type="region of interest" description="Disordered" evidence="1">
    <location>
        <begin position="1"/>
        <end position="29"/>
    </location>
</feature>
<evidence type="ECO:0000313" key="2">
    <source>
        <dbReference type="EMBL" id="PTQ40643.1"/>
    </source>
</evidence>
<organism evidence="2 3">
    <name type="scientific">Marchantia polymorpha</name>
    <name type="common">Common liverwort</name>
    <name type="synonym">Marchantia aquatica</name>
    <dbReference type="NCBI Taxonomy" id="3197"/>
    <lineage>
        <taxon>Eukaryota</taxon>
        <taxon>Viridiplantae</taxon>
        <taxon>Streptophyta</taxon>
        <taxon>Embryophyta</taxon>
        <taxon>Marchantiophyta</taxon>
        <taxon>Marchantiopsida</taxon>
        <taxon>Marchantiidae</taxon>
        <taxon>Marchantiales</taxon>
        <taxon>Marchantiaceae</taxon>
        <taxon>Marchantia</taxon>
    </lineage>
</organism>
<reference evidence="3" key="1">
    <citation type="journal article" date="2017" name="Cell">
        <title>Insights into land plant evolution garnered from the Marchantia polymorpha genome.</title>
        <authorList>
            <person name="Bowman J.L."/>
            <person name="Kohchi T."/>
            <person name="Yamato K.T."/>
            <person name="Jenkins J."/>
            <person name="Shu S."/>
            <person name="Ishizaki K."/>
            <person name="Yamaoka S."/>
            <person name="Nishihama R."/>
            <person name="Nakamura Y."/>
            <person name="Berger F."/>
            <person name="Adam C."/>
            <person name="Aki S.S."/>
            <person name="Althoff F."/>
            <person name="Araki T."/>
            <person name="Arteaga-Vazquez M.A."/>
            <person name="Balasubrmanian S."/>
            <person name="Barry K."/>
            <person name="Bauer D."/>
            <person name="Boehm C.R."/>
            <person name="Briginshaw L."/>
            <person name="Caballero-Perez J."/>
            <person name="Catarino B."/>
            <person name="Chen F."/>
            <person name="Chiyoda S."/>
            <person name="Chovatia M."/>
            <person name="Davies K.M."/>
            <person name="Delmans M."/>
            <person name="Demura T."/>
            <person name="Dierschke T."/>
            <person name="Dolan L."/>
            <person name="Dorantes-Acosta A.E."/>
            <person name="Eklund D.M."/>
            <person name="Florent S.N."/>
            <person name="Flores-Sandoval E."/>
            <person name="Fujiyama A."/>
            <person name="Fukuzawa H."/>
            <person name="Galik B."/>
            <person name="Grimanelli D."/>
            <person name="Grimwood J."/>
            <person name="Grossniklaus U."/>
            <person name="Hamada T."/>
            <person name="Haseloff J."/>
            <person name="Hetherington A.J."/>
            <person name="Higo A."/>
            <person name="Hirakawa Y."/>
            <person name="Hundley H.N."/>
            <person name="Ikeda Y."/>
            <person name="Inoue K."/>
            <person name="Inoue S.I."/>
            <person name="Ishida S."/>
            <person name="Jia Q."/>
            <person name="Kakita M."/>
            <person name="Kanazawa T."/>
            <person name="Kawai Y."/>
            <person name="Kawashima T."/>
            <person name="Kennedy M."/>
            <person name="Kinose K."/>
            <person name="Kinoshita T."/>
            <person name="Kohara Y."/>
            <person name="Koide E."/>
            <person name="Komatsu K."/>
            <person name="Kopischke S."/>
            <person name="Kubo M."/>
            <person name="Kyozuka J."/>
            <person name="Lagercrantz U."/>
            <person name="Lin S.S."/>
            <person name="Lindquist E."/>
            <person name="Lipzen A.M."/>
            <person name="Lu C.W."/>
            <person name="De Luna E."/>
            <person name="Martienssen R.A."/>
            <person name="Minamino N."/>
            <person name="Mizutani M."/>
            <person name="Mizutani M."/>
            <person name="Mochizuki N."/>
            <person name="Monte I."/>
            <person name="Mosher R."/>
            <person name="Nagasaki H."/>
            <person name="Nakagami H."/>
            <person name="Naramoto S."/>
            <person name="Nishitani K."/>
            <person name="Ohtani M."/>
            <person name="Okamoto T."/>
            <person name="Okumura M."/>
            <person name="Phillips J."/>
            <person name="Pollak B."/>
            <person name="Reinders A."/>
            <person name="Rovekamp M."/>
            <person name="Sano R."/>
            <person name="Sawa S."/>
            <person name="Schmid M.W."/>
            <person name="Shirakawa M."/>
            <person name="Solano R."/>
            <person name="Spunde A."/>
            <person name="Suetsugu N."/>
            <person name="Sugano S."/>
            <person name="Sugiyama A."/>
            <person name="Sun R."/>
            <person name="Suzuki Y."/>
            <person name="Takenaka M."/>
            <person name="Takezawa D."/>
            <person name="Tomogane H."/>
            <person name="Tsuzuki M."/>
            <person name="Ueda T."/>
            <person name="Umeda M."/>
            <person name="Ward J.M."/>
            <person name="Watanabe Y."/>
            <person name="Yazaki K."/>
            <person name="Yokoyama R."/>
            <person name="Yoshitake Y."/>
            <person name="Yotsui I."/>
            <person name="Zachgo S."/>
            <person name="Schmutz J."/>
        </authorList>
    </citation>
    <scope>NUCLEOTIDE SEQUENCE [LARGE SCALE GENOMIC DNA]</scope>
    <source>
        <strain evidence="3">Tak-1</strain>
    </source>
</reference>
<evidence type="ECO:0000256" key="1">
    <source>
        <dbReference type="SAM" id="MobiDB-lite"/>
    </source>
</evidence>
<feature type="region of interest" description="Disordered" evidence="1">
    <location>
        <begin position="67"/>
        <end position="88"/>
    </location>
</feature>
<gene>
    <name evidence="2" type="ORF">MARPO_0038s0005</name>
</gene>
<keyword evidence="3" id="KW-1185">Reference proteome</keyword>
<dbReference type="EMBL" id="KZ772710">
    <property type="protein sequence ID" value="PTQ40643.1"/>
    <property type="molecule type" value="Genomic_DNA"/>
</dbReference>
<dbReference type="Gramene" id="Mp6g17950.1">
    <property type="protein sequence ID" value="Mp6g17950.1.cds"/>
    <property type="gene ID" value="Mp6g17950"/>
</dbReference>
<feature type="region of interest" description="Disordered" evidence="1">
    <location>
        <begin position="148"/>
        <end position="192"/>
    </location>
</feature>
<protein>
    <submittedName>
        <fullName evidence="2">Uncharacterized protein</fullName>
    </submittedName>
</protein>
<proteinExistence type="predicted"/>
<accession>A0A2R6X3G3</accession>
<sequence>MDADAELEESVGSNSTILSEIKENDDFSSCESTMREEAWSTMADSLKKLRMVGTADHRGSARLATRKGKGLPLKMNHQNSGETTADVGHDGRWRYANAKANMLRGGAVRDGEINPLKTLNGRELIRSRDNHYIEKKFVRRHEPYTWSKVRSESQPNQQKNFMGVTKRDPTDGGAPILSSPNPTLGSFSKREKTLSIRTRKMGVDGLTQKAGAVKERDI</sequence>
<dbReference type="Proteomes" id="UP000244005">
    <property type="component" value="Unassembled WGS sequence"/>
</dbReference>
<evidence type="ECO:0000313" key="3">
    <source>
        <dbReference type="Proteomes" id="UP000244005"/>
    </source>
</evidence>
<dbReference type="AlphaFoldDB" id="A0A2R6X3G3"/>